<dbReference type="PROSITE" id="PS01124">
    <property type="entry name" value="HTH_ARAC_FAMILY_2"/>
    <property type="match status" value="1"/>
</dbReference>
<dbReference type="KEGG" id="aup:AsAng_0058150"/>
<dbReference type="AlphaFoldDB" id="A0A915YLM8"/>
<evidence type="ECO:0000256" key="3">
    <source>
        <dbReference type="ARBA" id="ARBA00023163"/>
    </source>
</evidence>
<protein>
    <submittedName>
        <fullName evidence="5">Helix-turn-helix domain-containing protein</fullName>
    </submittedName>
</protein>
<accession>A0A915YLM8</accession>
<dbReference type="SMART" id="SM00342">
    <property type="entry name" value="HTH_ARAC"/>
    <property type="match status" value="1"/>
</dbReference>
<dbReference type="PANTHER" id="PTHR43280:SF32">
    <property type="entry name" value="TRANSCRIPTIONAL REGULATORY PROTEIN"/>
    <property type="match status" value="1"/>
</dbReference>
<dbReference type="SUPFAM" id="SSF46689">
    <property type="entry name" value="Homeodomain-like"/>
    <property type="match status" value="1"/>
</dbReference>
<gene>
    <name evidence="5" type="ORF">AsAng_0058150</name>
</gene>
<evidence type="ECO:0000313" key="6">
    <source>
        <dbReference type="Proteomes" id="UP001060919"/>
    </source>
</evidence>
<dbReference type="InterPro" id="IPR018060">
    <property type="entry name" value="HTH_AraC"/>
</dbReference>
<dbReference type="GO" id="GO:0003700">
    <property type="term" value="F:DNA-binding transcription factor activity"/>
    <property type="evidence" value="ECO:0007669"/>
    <property type="project" value="InterPro"/>
</dbReference>
<name>A0A915YLM8_9BACT</name>
<sequence>MSKNQHFNINTILVYPMLPKIEQIKFQNQTLPKSNFDLVSLKELLSRGRLQAELTTLHQVNFYILLLGTNHQGCHTIDFTDYSYQQGTVLSIRKDQIHKFHLSKAEGLLFFFTDDFIASYLEQQEALKALQLFNELLSSPKIQLTPIEYADILQLGQHIQNEYTQVVDDYSLGIIRSLLHILIAKLYRAKAQKGCDLTPRKYLTEFIAFQKLVETNCFKTKKVMDYAQTMGCSTKTLNNIVQEIVHKSAKNFINELIVTKIKRLLIHSSASIKEIAYTAGFDEPTNFYKFFKKYTQSSPEAFRKAHL</sequence>
<keyword evidence="1" id="KW-0805">Transcription regulation</keyword>
<dbReference type="Pfam" id="PF12833">
    <property type="entry name" value="HTH_18"/>
    <property type="match status" value="1"/>
</dbReference>
<keyword evidence="6" id="KW-1185">Reference proteome</keyword>
<dbReference type="Gene3D" id="1.10.10.60">
    <property type="entry name" value="Homeodomain-like"/>
    <property type="match status" value="1"/>
</dbReference>
<dbReference type="GO" id="GO:0043565">
    <property type="term" value="F:sequence-specific DNA binding"/>
    <property type="evidence" value="ECO:0007669"/>
    <property type="project" value="InterPro"/>
</dbReference>
<evidence type="ECO:0000313" key="5">
    <source>
        <dbReference type="EMBL" id="BDS15033.1"/>
    </source>
</evidence>
<dbReference type="Proteomes" id="UP001060919">
    <property type="component" value="Chromosome"/>
</dbReference>
<evidence type="ECO:0000259" key="4">
    <source>
        <dbReference type="PROSITE" id="PS01124"/>
    </source>
</evidence>
<evidence type="ECO:0000256" key="1">
    <source>
        <dbReference type="ARBA" id="ARBA00023015"/>
    </source>
</evidence>
<feature type="domain" description="HTH araC/xylS-type" evidence="4">
    <location>
        <begin position="207"/>
        <end position="305"/>
    </location>
</feature>
<dbReference type="RefSeq" id="WP_264790222.1">
    <property type="nucleotide sequence ID" value="NZ_AP026867.1"/>
</dbReference>
<reference evidence="5" key="1">
    <citation type="submission" date="2022-09" db="EMBL/GenBank/DDBJ databases">
        <title>Aureispira anguillicida sp. nov., isolated from Leptocephalus of Japanese eel Anguilla japonica.</title>
        <authorList>
            <person name="Yuasa K."/>
            <person name="Mekata T."/>
            <person name="Ikunari K."/>
        </authorList>
    </citation>
    <scope>NUCLEOTIDE SEQUENCE</scope>
    <source>
        <strain evidence="5">EL160426</strain>
    </source>
</reference>
<evidence type="ECO:0000256" key="2">
    <source>
        <dbReference type="ARBA" id="ARBA00023125"/>
    </source>
</evidence>
<keyword evidence="3" id="KW-0804">Transcription</keyword>
<dbReference type="EMBL" id="AP026867">
    <property type="protein sequence ID" value="BDS15033.1"/>
    <property type="molecule type" value="Genomic_DNA"/>
</dbReference>
<proteinExistence type="predicted"/>
<dbReference type="PANTHER" id="PTHR43280">
    <property type="entry name" value="ARAC-FAMILY TRANSCRIPTIONAL REGULATOR"/>
    <property type="match status" value="1"/>
</dbReference>
<dbReference type="InterPro" id="IPR009057">
    <property type="entry name" value="Homeodomain-like_sf"/>
</dbReference>
<keyword evidence="2" id="KW-0238">DNA-binding</keyword>
<organism evidence="5 6">
    <name type="scientific">Aureispira anguillae</name>
    <dbReference type="NCBI Taxonomy" id="2864201"/>
    <lineage>
        <taxon>Bacteria</taxon>
        <taxon>Pseudomonadati</taxon>
        <taxon>Bacteroidota</taxon>
        <taxon>Saprospiria</taxon>
        <taxon>Saprospirales</taxon>
        <taxon>Saprospiraceae</taxon>
        <taxon>Aureispira</taxon>
    </lineage>
</organism>